<evidence type="ECO:0000313" key="1">
    <source>
        <dbReference type="EMBL" id="AUV84411.1"/>
    </source>
</evidence>
<keyword evidence="2" id="KW-1185">Reference proteome</keyword>
<dbReference type="OrthoDB" id="345969at2157"/>
<geneLocation type="plasmid" evidence="1">
    <name>unnamed2</name>
</geneLocation>
<accession>A0A2I8VR71</accession>
<reference evidence="1 2" key="1">
    <citation type="submission" date="2018-01" db="EMBL/GenBank/DDBJ databases">
        <title>Complete genome sequence of Salinigranum rubrum GX10T, an extremely halophilic archaeon isolated from a marine solar saltern.</title>
        <authorList>
            <person name="Han S."/>
        </authorList>
    </citation>
    <scope>NUCLEOTIDE SEQUENCE [LARGE SCALE GENOMIC DNA]</scope>
    <source>
        <strain evidence="1 2">GX10</strain>
        <plasmid evidence="2">Plasmid unnamed2</plasmid>
    </source>
</reference>
<dbReference type="Proteomes" id="UP000236584">
    <property type="component" value="Plasmid unnamed2"/>
</dbReference>
<keyword evidence="1" id="KW-0614">Plasmid</keyword>
<dbReference type="AlphaFoldDB" id="A0A2I8VR71"/>
<dbReference type="RefSeq" id="WP_103428093.1">
    <property type="nucleotide sequence ID" value="NZ_CP026311.1"/>
</dbReference>
<name>A0A2I8VR71_9EURY</name>
<protein>
    <submittedName>
        <fullName evidence="1">Uncharacterized protein</fullName>
    </submittedName>
</protein>
<sequence>MNSNPTDTPDTFADLRERLDEECVLHALSKARETDSETPPTVFFLDEETGRVYRVLEATRGSPDSGWFVLALGGHNIDDGYERQLRVHDSDTHRVLLESDLASNDFDEPTPTDGIQATTDVDVEGTSDYRLDCRASYPHTEDGELDFQTMAEDLGIAEVAPHSKVFITDGTGHVRRIVSCDTDRGGVRLRDEYNGQEYDVELADLWSDWRYDDLQFRKRAFLDYDDFVIDDERRPAFEKLLDAAKAHAAAQDGGDEALDEAIRLFTNLNELPWTSR</sequence>
<dbReference type="GeneID" id="35595025"/>
<gene>
    <name evidence="1" type="ORF">C2R22_22995</name>
</gene>
<organism evidence="1 2">
    <name type="scientific">Salinigranum rubrum</name>
    <dbReference type="NCBI Taxonomy" id="755307"/>
    <lineage>
        <taxon>Archaea</taxon>
        <taxon>Methanobacteriati</taxon>
        <taxon>Methanobacteriota</taxon>
        <taxon>Stenosarchaea group</taxon>
        <taxon>Halobacteria</taxon>
        <taxon>Halobacteriales</taxon>
        <taxon>Haloferacaceae</taxon>
        <taxon>Salinigranum</taxon>
    </lineage>
</organism>
<dbReference type="KEGG" id="srub:C2R22_22995"/>
<proteinExistence type="predicted"/>
<evidence type="ECO:0000313" key="2">
    <source>
        <dbReference type="Proteomes" id="UP000236584"/>
    </source>
</evidence>
<dbReference type="EMBL" id="CP026311">
    <property type="protein sequence ID" value="AUV84411.1"/>
    <property type="molecule type" value="Genomic_DNA"/>
</dbReference>